<dbReference type="RefSeq" id="WP_147848776.1">
    <property type="nucleotide sequence ID" value="NZ_DATAJT010000246.1"/>
</dbReference>
<dbReference type="PANTHER" id="PTHR11795">
    <property type="entry name" value="BRANCHED-CHAIN AMINO ACID TRANSPORT SYSTEM PERMEASE PROTEIN LIVH"/>
    <property type="match status" value="1"/>
</dbReference>
<comment type="subcellular location">
    <subcellularLocation>
        <location evidence="1">Cell membrane</location>
        <topology evidence="1">Multi-pass membrane protein</topology>
    </subcellularLocation>
</comment>
<evidence type="ECO:0000256" key="6">
    <source>
        <dbReference type="ARBA" id="ARBA00022989"/>
    </source>
</evidence>
<evidence type="ECO:0000313" key="11">
    <source>
        <dbReference type="Proteomes" id="UP000321638"/>
    </source>
</evidence>
<dbReference type="GO" id="GO:0006865">
    <property type="term" value="P:amino acid transport"/>
    <property type="evidence" value="ECO:0007669"/>
    <property type="project" value="UniProtKB-KW"/>
</dbReference>
<feature type="transmembrane region" description="Helical" evidence="9">
    <location>
        <begin position="58"/>
        <end position="78"/>
    </location>
</feature>
<dbReference type="EMBL" id="VDUZ01000023">
    <property type="protein sequence ID" value="TXL73732.1"/>
    <property type="molecule type" value="Genomic_DNA"/>
</dbReference>
<keyword evidence="4 9" id="KW-0812">Transmembrane</keyword>
<name>A0A5C8PK47_9HYPH</name>
<sequence>MNLTQQVINGLVLGSGYALVAIGWTVLLGAARLVNFAHGQLYMLAAFLAWAAMQKLGVSYFVAVPLSVLALGLLGVALQGMMQRLVMQQNLTSLMIVTLGFGYVIQGSAARIFGGDPQTFASPLEKASVHLGELWFTWQDVVTLVGTLLLFGVLWLVLNRTRLGALVRSVAEDPKLAQLFGINAAQVYIGVFVFECAAVALGAGLVAPRSPILASMGFDEVILTFVVVVLGGIGSVGGSLLAGFGLGMFTALFGALVSPAYTTAAAFLVLLTVLVVRPGGLAAR</sequence>
<feature type="transmembrane region" description="Helical" evidence="9">
    <location>
        <begin position="90"/>
        <end position="114"/>
    </location>
</feature>
<dbReference type="GO" id="GO:0005886">
    <property type="term" value="C:plasma membrane"/>
    <property type="evidence" value="ECO:0007669"/>
    <property type="project" value="UniProtKB-SubCell"/>
</dbReference>
<comment type="similarity">
    <text evidence="8">Belongs to the binding-protein-dependent transport system permease family. LivHM subfamily.</text>
</comment>
<keyword evidence="7 9" id="KW-0472">Membrane</keyword>
<dbReference type="Pfam" id="PF02653">
    <property type="entry name" value="BPD_transp_2"/>
    <property type="match status" value="1"/>
</dbReference>
<dbReference type="InterPro" id="IPR001851">
    <property type="entry name" value="ABC_transp_permease"/>
</dbReference>
<evidence type="ECO:0000256" key="4">
    <source>
        <dbReference type="ARBA" id="ARBA00022692"/>
    </source>
</evidence>
<dbReference type="Proteomes" id="UP000321638">
    <property type="component" value="Unassembled WGS sequence"/>
</dbReference>
<keyword evidence="3" id="KW-1003">Cell membrane</keyword>
<evidence type="ECO:0000256" key="5">
    <source>
        <dbReference type="ARBA" id="ARBA00022970"/>
    </source>
</evidence>
<comment type="caution">
    <text evidence="10">The sequence shown here is derived from an EMBL/GenBank/DDBJ whole genome shotgun (WGS) entry which is preliminary data.</text>
</comment>
<keyword evidence="11" id="KW-1185">Reference proteome</keyword>
<evidence type="ECO:0000256" key="2">
    <source>
        <dbReference type="ARBA" id="ARBA00022448"/>
    </source>
</evidence>
<evidence type="ECO:0000313" key="10">
    <source>
        <dbReference type="EMBL" id="TXL73732.1"/>
    </source>
</evidence>
<dbReference type="PANTHER" id="PTHR11795:SF452">
    <property type="entry name" value="ABC TRANSPORTER PERMEASE PROTEIN"/>
    <property type="match status" value="1"/>
</dbReference>
<dbReference type="GO" id="GO:0022857">
    <property type="term" value="F:transmembrane transporter activity"/>
    <property type="evidence" value="ECO:0007669"/>
    <property type="project" value="InterPro"/>
</dbReference>
<evidence type="ECO:0000256" key="3">
    <source>
        <dbReference type="ARBA" id="ARBA00022475"/>
    </source>
</evidence>
<feature type="transmembrane region" description="Helical" evidence="9">
    <location>
        <begin position="251"/>
        <end position="276"/>
    </location>
</feature>
<keyword evidence="5" id="KW-0029">Amino-acid transport</keyword>
<feature type="transmembrane region" description="Helical" evidence="9">
    <location>
        <begin position="179"/>
        <end position="201"/>
    </location>
</feature>
<organism evidence="10 11">
    <name type="scientific">Vineibacter terrae</name>
    <dbReference type="NCBI Taxonomy" id="2586908"/>
    <lineage>
        <taxon>Bacteria</taxon>
        <taxon>Pseudomonadati</taxon>
        <taxon>Pseudomonadota</taxon>
        <taxon>Alphaproteobacteria</taxon>
        <taxon>Hyphomicrobiales</taxon>
        <taxon>Vineibacter</taxon>
    </lineage>
</organism>
<feature type="transmembrane region" description="Helical" evidence="9">
    <location>
        <begin position="6"/>
        <end position="26"/>
    </location>
</feature>
<keyword evidence="6 9" id="KW-1133">Transmembrane helix</keyword>
<evidence type="ECO:0000256" key="1">
    <source>
        <dbReference type="ARBA" id="ARBA00004651"/>
    </source>
</evidence>
<protein>
    <submittedName>
        <fullName evidence="10">Branched-chain amino acid ABC transporter permease</fullName>
    </submittedName>
</protein>
<dbReference type="AlphaFoldDB" id="A0A5C8PK47"/>
<feature type="transmembrane region" description="Helical" evidence="9">
    <location>
        <begin position="221"/>
        <end position="244"/>
    </location>
</feature>
<reference evidence="10 11" key="1">
    <citation type="submission" date="2019-06" db="EMBL/GenBank/DDBJ databases">
        <title>New taxonomy in bacterial strain CC-CFT640, isolated from vineyard.</title>
        <authorList>
            <person name="Lin S.-Y."/>
            <person name="Tsai C.-F."/>
            <person name="Young C.-C."/>
        </authorList>
    </citation>
    <scope>NUCLEOTIDE SEQUENCE [LARGE SCALE GENOMIC DNA]</scope>
    <source>
        <strain evidence="10 11">CC-CFT640</strain>
    </source>
</reference>
<evidence type="ECO:0000256" key="7">
    <source>
        <dbReference type="ARBA" id="ARBA00023136"/>
    </source>
</evidence>
<feature type="transmembrane region" description="Helical" evidence="9">
    <location>
        <begin position="134"/>
        <end position="158"/>
    </location>
</feature>
<dbReference type="CDD" id="cd06582">
    <property type="entry name" value="TM_PBP1_LivH_like"/>
    <property type="match status" value="1"/>
</dbReference>
<gene>
    <name evidence="10" type="ORF">FHP25_20205</name>
</gene>
<dbReference type="OrthoDB" id="9778908at2"/>
<keyword evidence="2" id="KW-0813">Transport</keyword>
<accession>A0A5C8PK47</accession>
<evidence type="ECO:0000256" key="8">
    <source>
        <dbReference type="ARBA" id="ARBA00037998"/>
    </source>
</evidence>
<evidence type="ECO:0000256" key="9">
    <source>
        <dbReference type="SAM" id="Phobius"/>
    </source>
</evidence>
<proteinExistence type="inferred from homology"/>
<dbReference type="InterPro" id="IPR052157">
    <property type="entry name" value="BCAA_transport_permease"/>
</dbReference>